<name>A0A0G1XFK6_9BACT</name>
<gene>
    <name evidence="2" type="ORF">UY72_C0024G0005</name>
</gene>
<dbReference type="EMBL" id="LCRD01000024">
    <property type="protein sequence ID" value="KKW30058.1"/>
    <property type="molecule type" value="Genomic_DNA"/>
</dbReference>
<accession>A0A0G1XFK6</accession>
<dbReference type="GO" id="GO:0009381">
    <property type="term" value="F:excinuclease ABC activity"/>
    <property type="evidence" value="ECO:0007669"/>
    <property type="project" value="InterPro"/>
</dbReference>
<dbReference type="PROSITE" id="PS50165">
    <property type="entry name" value="UVRC"/>
    <property type="match status" value="1"/>
</dbReference>
<dbReference type="InterPro" id="IPR001162">
    <property type="entry name" value="UvrC_RNase_H_dom"/>
</dbReference>
<organism evidence="2 3">
    <name type="scientific">Candidatus Uhrbacteria bacterium GW2011_GWD2_52_7</name>
    <dbReference type="NCBI Taxonomy" id="1618989"/>
    <lineage>
        <taxon>Bacteria</taxon>
        <taxon>Candidatus Uhriibacteriota</taxon>
    </lineage>
</organism>
<dbReference type="InterPro" id="IPR038476">
    <property type="entry name" value="UvrC_RNase_H_dom_sf"/>
</dbReference>
<reference evidence="2 3" key="1">
    <citation type="journal article" date="2015" name="Nature">
        <title>rRNA introns, odd ribosomes, and small enigmatic genomes across a large radiation of phyla.</title>
        <authorList>
            <person name="Brown C.T."/>
            <person name="Hug L.A."/>
            <person name="Thomas B.C."/>
            <person name="Sharon I."/>
            <person name="Castelle C.J."/>
            <person name="Singh A."/>
            <person name="Wilkins M.J."/>
            <person name="Williams K.H."/>
            <person name="Banfield J.F."/>
        </authorList>
    </citation>
    <scope>NUCLEOTIDE SEQUENCE [LARGE SCALE GENOMIC DNA]</scope>
</reference>
<dbReference type="PANTHER" id="PTHR30562">
    <property type="entry name" value="UVRC/OXIDOREDUCTASE"/>
    <property type="match status" value="1"/>
</dbReference>
<dbReference type="InterPro" id="IPR050066">
    <property type="entry name" value="UvrABC_protein_C"/>
</dbReference>
<dbReference type="GO" id="GO:0009380">
    <property type="term" value="C:excinuclease repair complex"/>
    <property type="evidence" value="ECO:0007669"/>
    <property type="project" value="TreeGrafter"/>
</dbReference>
<protein>
    <submittedName>
        <fullName evidence="2">UvrABC system protein C</fullName>
    </submittedName>
</protein>
<proteinExistence type="predicted"/>
<sequence>MEEVIRRRLRNAWPLPDIMVIDGGEGQVNRVQQVLNELGVKIPIIGIAKGFDRKQDRLVYDVANADLRRVAEGWKEVLQKARDEAHRFAGSYHRLLRSKASGIPRKKKTK</sequence>
<dbReference type="GO" id="GO:0006974">
    <property type="term" value="P:DNA damage response"/>
    <property type="evidence" value="ECO:0007669"/>
    <property type="project" value="TreeGrafter"/>
</dbReference>
<comment type="caution">
    <text evidence="2">The sequence shown here is derived from an EMBL/GenBank/DDBJ whole genome shotgun (WGS) entry which is preliminary data.</text>
</comment>
<dbReference type="PANTHER" id="PTHR30562:SF1">
    <property type="entry name" value="UVRABC SYSTEM PROTEIN C"/>
    <property type="match status" value="1"/>
</dbReference>
<evidence type="ECO:0000259" key="1">
    <source>
        <dbReference type="PROSITE" id="PS50165"/>
    </source>
</evidence>
<dbReference type="Pfam" id="PF08459">
    <property type="entry name" value="UvrC_RNaseH_dom"/>
    <property type="match status" value="1"/>
</dbReference>
<evidence type="ECO:0000313" key="3">
    <source>
        <dbReference type="Proteomes" id="UP000034846"/>
    </source>
</evidence>
<dbReference type="AlphaFoldDB" id="A0A0G1XFK6"/>
<feature type="domain" description="UvrC family homology region profile" evidence="1">
    <location>
        <begin position="1"/>
        <end position="35"/>
    </location>
</feature>
<evidence type="ECO:0000313" key="2">
    <source>
        <dbReference type="EMBL" id="KKW30058.1"/>
    </source>
</evidence>
<dbReference type="Proteomes" id="UP000034846">
    <property type="component" value="Unassembled WGS sequence"/>
</dbReference>
<dbReference type="Gene3D" id="3.30.420.340">
    <property type="entry name" value="UvrC, RNAse H endonuclease domain"/>
    <property type="match status" value="1"/>
</dbReference>